<dbReference type="Proteomes" id="UP001234581">
    <property type="component" value="Unassembled WGS sequence"/>
</dbReference>
<protein>
    <recommendedName>
        <fullName evidence="1">Heterokaryon incompatibility domain-containing protein</fullName>
    </recommendedName>
</protein>
<keyword evidence="3" id="KW-1185">Reference proteome</keyword>
<dbReference type="RefSeq" id="XP_058337808.1">
    <property type="nucleotide sequence ID" value="XM_058491395.1"/>
</dbReference>
<comment type="caution">
    <text evidence="2">The sequence shown here is derived from an EMBL/GenBank/DDBJ whole genome shotgun (WGS) entry which is preliminary data.</text>
</comment>
<dbReference type="EMBL" id="JARTCD010000090">
    <property type="protein sequence ID" value="KAJ8652894.1"/>
    <property type="molecule type" value="Genomic_DNA"/>
</dbReference>
<name>A0AAD7XQG6_9FUNG</name>
<evidence type="ECO:0000259" key="1">
    <source>
        <dbReference type="Pfam" id="PF06985"/>
    </source>
</evidence>
<organism evidence="2 3">
    <name type="scientific">Lichtheimia ornata</name>
    <dbReference type="NCBI Taxonomy" id="688661"/>
    <lineage>
        <taxon>Eukaryota</taxon>
        <taxon>Fungi</taxon>
        <taxon>Fungi incertae sedis</taxon>
        <taxon>Mucoromycota</taxon>
        <taxon>Mucoromycotina</taxon>
        <taxon>Mucoromycetes</taxon>
        <taxon>Mucorales</taxon>
        <taxon>Lichtheimiaceae</taxon>
        <taxon>Lichtheimia</taxon>
    </lineage>
</organism>
<gene>
    <name evidence="2" type="ORF">O0I10_011428</name>
</gene>
<feature type="domain" description="Heterokaryon incompatibility" evidence="1">
    <location>
        <begin position="8"/>
        <end position="110"/>
    </location>
</feature>
<dbReference type="GeneID" id="83218829"/>
<accession>A0AAD7XQG6</accession>
<dbReference type="PANTHER" id="PTHR24148:SF73">
    <property type="entry name" value="HET DOMAIN PROTEIN (AFU_ORTHOLOGUE AFUA_8G01020)"/>
    <property type="match status" value="1"/>
</dbReference>
<dbReference type="InterPro" id="IPR052895">
    <property type="entry name" value="HetReg/Transcr_Mod"/>
</dbReference>
<dbReference type="Pfam" id="PF06985">
    <property type="entry name" value="HET"/>
    <property type="match status" value="1"/>
</dbReference>
<evidence type="ECO:0000313" key="2">
    <source>
        <dbReference type="EMBL" id="KAJ8652894.1"/>
    </source>
</evidence>
<evidence type="ECO:0000313" key="3">
    <source>
        <dbReference type="Proteomes" id="UP001234581"/>
    </source>
</evidence>
<dbReference type="PANTHER" id="PTHR24148">
    <property type="entry name" value="ANKYRIN REPEAT DOMAIN-CONTAINING PROTEIN 39 HOMOLOG-RELATED"/>
    <property type="match status" value="1"/>
</dbReference>
<reference evidence="2 3" key="1">
    <citation type="submission" date="2023-03" db="EMBL/GenBank/DDBJ databases">
        <title>Genome sequence of Lichtheimia ornata CBS 291.66.</title>
        <authorList>
            <person name="Mohabir J.T."/>
            <person name="Shea T.P."/>
            <person name="Kurbessoian T."/>
            <person name="Berby B."/>
            <person name="Fontaine J."/>
            <person name="Livny J."/>
            <person name="Gnirke A."/>
            <person name="Stajich J.E."/>
            <person name="Cuomo C.A."/>
        </authorList>
    </citation>
    <scope>NUCLEOTIDE SEQUENCE [LARGE SCALE GENOMIC DNA]</scope>
    <source>
        <strain evidence="2">CBS 291.66</strain>
    </source>
</reference>
<dbReference type="AlphaFoldDB" id="A0AAD7XQG6"/>
<dbReference type="InterPro" id="IPR010730">
    <property type="entry name" value="HET"/>
</dbReference>
<proteinExistence type="predicted"/>
<sequence length="319" mass="37279">MRPEKRNALLTLLNNHPDSYWWIDVLCARCDTPLGIMGDIYACCYLCYAMVDCEPELIIRIKSMVRKWSRRSFKTRLSRWTKDFHKEAHRLVIDTFYQCSWWKRVWTWQEAVLPVEVLFIAETLTELSDSDMLSINELDDFTGDGWFAYDGFMFKLSSDEEGKQLLNVTICSKLFQTSTCLNPIVGDIKGMDFGGSTTQEIIYSRNHCHRHTGYSGTLGGISSLFRAFAQSPRQCMDPVDYVYGVLGIFQIDIPRKTDPNEVWQLFVTELLKLFTDPKRVRIEQDYEKWILSRYKSDRTIRQCNLLTAKNMGEVYKCFA</sequence>